<evidence type="ECO:0000259" key="1">
    <source>
        <dbReference type="Pfam" id="PF01266"/>
    </source>
</evidence>
<dbReference type="PANTHER" id="PTHR13847:SF281">
    <property type="entry name" value="FAD DEPENDENT OXIDOREDUCTASE DOMAIN-CONTAINING PROTEIN"/>
    <property type="match status" value="1"/>
</dbReference>
<organism evidence="2 3">
    <name type="scientific">Robertkochia marina</name>
    <dbReference type="NCBI Taxonomy" id="1227945"/>
    <lineage>
        <taxon>Bacteria</taxon>
        <taxon>Pseudomonadati</taxon>
        <taxon>Bacteroidota</taxon>
        <taxon>Flavobacteriia</taxon>
        <taxon>Flavobacteriales</taxon>
        <taxon>Flavobacteriaceae</taxon>
        <taxon>Robertkochia</taxon>
    </lineage>
</organism>
<dbReference type="GO" id="GO:0005737">
    <property type="term" value="C:cytoplasm"/>
    <property type="evidence" value="ECO:0007669"/>
    <property type="project" value="TreeGrafter"/>
</dbReference>
<proteinExistence type="predicted"/>
<gene>
    <name evidence="2" type="ORF">E7Z59_02580</name>
</gene>
<dbReference type="OrthoDB" id="1491488at2"/>
<dbReference type="Gene3D" id="3.30.9.10">
    <property type="entry name" value="D-Amino Acid Oxidase, subunit A, domain 2"/>
    <property type="match status" value="1"/>
</dbReference>
<dbReference type="InterPro" id="IPR036188">
    <property type="entry name" value="FAD/NAD-bd_sf"/>
</dbReference>
<dbReference type="AlphaFoldDB" id="A0A4S3M484"/>
<evidence type="ECO:0000313" key="3">
    <source>
        <dbReference type="Proteomes" id="UP000305939"/>
    </source>
</evidence>
<name>A0A4S3M484_9FLAO</name>
<dbReference type="PANTHER" id="PTHR13847">
    <property type="entry name" value="SARCOSINE DEHYDROGENASE-RELATED"/>
    <property type="match status" value="1"/>
</dbReference>
<dbReference type="EMBL" id="SSMC01000001">
    <property type="protein sequence ID" value="THD70004.1"/>
    <property type="molecule type" value="Genomic_DNA"/>
</dbReference>
<protein>
    <submittedName>
        <fullName evidence="2">FAD-binding oxidoreductase</fullName>
    </submittedName>
</protein>
<dbReference type="Pfam" id="PF01266">
    <property type="entry name" value="DAO"/>
    <property type="match status" value="1"/>
</dbReference>
<dbReference type="Proteomes" id="UP000305939">
    <property type="component" value="Unassembled WGS sequence"/>
</dbReference>
<comment type="caution">
    <text evidence="2">The sequence shown here is derived from an EMBL/GenBank/DDBJ whole genome shotgun (WGS) entry which is preliminary data.</text>
</comment>
<sequence length="376" mass="41816">MNGTPASGFSYWEFQEYFNTPDFVVVGAGIVGLSCALSLKEKHPKARVVVLERGLLPQGASTKNAGFACFGSLSELLDDMNTRTEKEVLELVEKRYRGVKLLRKTLGDRAIDYKEYGGYELFPKGDSDFFTACLEHRERVNKLLKPLFRKRVFDVVPNNFGFKGVQAHLLFNRCEGQLNTGKMMQALYAKCAKMDVRILYGVTLRGFQDLNGKVALNTSITDFNCRKLMLATNGFAGAITGEEVYPARAQVLITKPIKKLRIKGSFHMDRGYYYFRNIDDRILFGGGRNLDPSGEQTEDFGMTPLIQNRLIELLENVILPDTPFEIDTRWSGIMGVGSSKEPVLKSLSDNVACGVRLGGMGVAIGSQTGRELSGLL</sequence>
<dbReference type="SUPFAM" id="SSF51905">
    <property type="entry name" value="FAD/NAD(P)-binding domain"/>
    <property type="match status" value="1"/>
</dbReference>
<feature type="domain" description="FAD dependent oxidoreductase" evidence="1">
    <location>
        <begin position="22"/>
        <end position="373"/>
    </location>
</feature>
<reference evidence="2 3" key="1">
    <citation type="submission" date="2019-04" db="EMBL/GenBank/DDBJ databases">
        <title>Draft genome sequence of Robertkochia marina CC-AMO-30D.</title>
        <authorList>
            <person name="Hameed A."/>
            <person name="Lin S.-Y."/>
            <person name="Shahina M."/>
            <person name="Lai W.-A."/>
            <person name="Young C.-C."/>
        </authorList>
    </citation>
    <scope>NUCLEOTIDE SEQUENCE [LARGE SCALE GENOMIC DNA]</scope>
    <source>
        <strain evidence="2 3">CC-AMO-30D</strain>
    </source>
</reference>
<accession>A0A4S3M484</accession>
<keyword evidence="3" id="KW-1185">Reference proteome</keyword>
<dbReference type="InterPro" id="IPR006076">
    <property type="entry name" value="FAD-dep_OxRdtase"/>
</dbReference>
<evidence type="ECO:0000313" key="2">
    <source>
        <dbReference type="EMBL" id="THD70004.1"/>
    </source>
</evidence>
<dbReference type="Gene3D" id="3.50.50.60">
    <property type="entry name" value="FAD/NAD(P)-binding domain"/>
    <property type="match status" value="1"/>
</dbReference>